<keyword evidence="1" id="KW-0472">Membrane</keyword>
<sequence>MQARTWAYHLFRMLIPAYILIAWLNRINRFGILMYCSKEVYISVQVKAKSTRHKPS</sequence>
<proteinExistence type="predicted"/>
<name>A0A5N6TL71_ASPAV</name>
<keyword evidence="1" id="KW-0812">Transmembrane</keyword>
<evidence type="ECO:0000313" key="3">
    <source>
        <dbReference type="Proteomes" id="UP000325780"/>
    </source>
</evidence>
<evidence type="ECO:0000313" key="2">
    <source>
        <dbReference type="EMBL" id="KAE8147088.1"/>
    </source>
</evidence>
<accession>A0A5N6TL71</accession>
<dbReference type="AlphaFoldDB" id="A0A5N6TL71"/>
<evidence type="ECO:0000256" key="1">
    <source>
        <dbReference type="SAM" id="Phobius"/>
    </source>
</evidence>
<keyword evidence="1" id="KW-1133">Transmembrane helix</keyword>
<reference evidence="2 3" key="1">
    <citation type="submission" date="2019-04" db="EMBL/GenBank/DDBJ databases">
        <title>Friends and foes A comparative genomics study of 23 Aspergillus species from section Flavi.</title>
        <authorList>
            <consortium name="DOE Joint Genome Institute"/>
            <person name="Kjaerbolling I."/>
            <person name="Vesth T."/>
            <person name="Frisvad J.C."/>
            <person name="Nybo J.L."/>
            <person name="Theobald S."/>
            <person name="Kildgaard S."/>
            <person name="Isbrandt T."/>
            <person name="Kuo A."/>
            <person name="Sato A."/>
            <person name="Lyhne E.K."/>
            <person name="Kogle M.E."/>
            <person name="Wiebenga A."/>
            <person name="Kun R.S."/>
            <person name="Lubbers R.J."/>
            <person name="Makela M.R."/>
            <person name="Barry K."/>
            <person name="Chovatia M."/>
            <person name="Clum A."/>
            <person name="Daum C."/>
            <person name="Haridas S."/>
            <person name="He G."/>
            <person name="LaButti K."/>
            <person name="Lipzen A."/>
            <person name="Mondo S."/>
            <person name="Riley R."/>
            <person name="Salamov A."/>
            <person name="Simmons B.A."/>
            <person name="Magnuson J.K."/>
            <person name="Henrissat B."/>
            <person name="Mortensen U.H."/>
            <person name="Larsen T.O."/>
            <person name="Devries R.P."/>
            <person name="Grigoriev I.V."/>
            <person name="Machida M."/>
            <person name="Baker S.E."/>
            <person name="Andersen M.R."/>
        </authorList>
    </citation>
    <scope>NUCLEOTIDE SEQUENCE [LARGE SCALE GENOMIC DNA]</scope>
    <source>
        <strain evidence="2 3">IBT 18842</strain>
    </source>
</reference>
<keyword evidence="3" id="KW-1185">Reference proteome</keyword>
<organism evidence="2 3">
    <name type="scientific">Aspergillus avenaceus</name>
    <dbReference type="NCBI Taxonomy" id="36643"/>
    <lineage>
        <taxon>Eukaryota</taxon>
        <taxon>Fungi</taxon>
        <taxon>Dikarya</taxon>
        <taxon>Ascomycota</taxon>
        <taxon>Pezizomycotina</taxon>
        <taxon>Eurotiomycetes</taxon>
        <taxon>Eurotiomycetidae</taxon>
        <taxon>Eurotiales</taxon>
        <taxon>Aspergillaceae</taxon>
        <taxon>Aspergillus</taxon>
        <taxon>Aspergillus subgen. Circumdati</taxon>
    </lineage>
</organism>
<dbReference type="Proteomes" id="UP000325780">
    <property type="component" value="Unassembled WGS sequence"/>
</dbReference>
<feature type="transmembrane region" description="Helical" evidence="1">
    <location>
        <begin position="6"/>
        <end position="24"/>
    </location>
</feature>
<dbReference type="EMBL" id="ML742226">
    <property type="protein sequence ID" value="KAE8147088.1"/>
    <property type="molecule type" value="Genomic_DNA"/>
</dbReference>
<gene>
    <name evidence="2" type="ORF">BDV25DRAFT_161104</name>
</gene>
<protein>
    <submittedName>
        <fullName evidence="2">Uncharacterized protein</fullName>
    </submittedName>
</protein>